<dbReference type="Pfam" id="PF01875">
    <property type="entry name" value="Memo"/>
    <property type="match status" value="1"/>
</dbReference>
<keyword evidence="4" id="KW-1185">Reference proteome</keyword>
<dbReference type="InterPro" id="IPR002737">
    <property type="entry name" value="MEMO1_fam"/>
</dbReference>
<evidence type="ECO:0000313" key="4">
    <source>
        <dbReference type="Proteomes" id="UP000575898"/>
    </source>
</evidence>
<reference evidence="3 4" key="1">
    <citation type="submission" date="2020-08" db="EMBL/GenBank/DDBJ databases">
        <title>Genomic Encyclopedia of Type Strains, Phase IV (KMG-IV): sequencing the most valuable type-strain genomes for metagenomic binning, comparative biology and taxonomic classification.</title>
        <authorList>
            <person name="Goeker M."/>
        </authorList>
    </citation>
    <scope>NUCLEOTIDE SEQUENCE [LARGE SCALE GENOMIC DNA]</scope>
    <source>
        <strain evidence="3 4">DSM 27165</strain>
    </source>
</reference>
<dbReference type="HAMAP" id="MF_00055">
    <property type="entry name" value="MEMO1"/>
    <property type="match status" value="1"/>
</dbReference>
<dbReference type="EMBL" id="JACHHY010000006">
    <property type="protein sequence ID" value="MBB5018058.1"/>
    <property type="molecule type" value="Genomic_DNA"/>
</dbReference>
<sequence>MSAVRHAAVAGSFYPGQHDQLMRTVDDLIVDAARHQSLPHPPKAIIAPHAGYVYSGSVAAKVYAALRPFHAQIERVVLLGPTHRVPVKGLALPDCEAFATPLGTVPIDQSSCRRLISLPQVETSAAAHALEHSLEVHLPFLQHVLDHFTLVPLAVGDASTQEVADVLNLLWGGRETLIVVSSDLSHYLPYSLAQRVDHDTCESILELHDQINHQQACGATPIRGLLQVARQRQLKPFLMDLRNSGDTAGDKERVVGYAAFAFLEADHAG</sequence>
<dbReference type="AlphaFoldDB" id="A0A840MHC8"/>
<evidence type="ECO:0000256" key="1">
    <source>
        <dbReference type="ARBA" id="ARBA00006315"/>
    </source>
</evidence>
<dbReference type="CDD" id="cd07361">
    <property type="entry name" value="MEMO_like"/>
    <property type="match status" value="1"/>
</dbReference>
<dbReference type="PANTHER" id="PTHR11060">
    <property type="entry name" value="PROTEIN MEMO1"/>
    <property type="match status" value="1"/>
</dbReference>
<evidence type="ECO:0000313" key="3">
    <source>
        <dbReference type="EMBL" id="MBB5018058.1"/>
    </source>
</evidence>
<dbReference type="Gene3D" id="3.40.830.10">
    <property type="entry name" value="LigB-like"/>
    <property type="match status" value="1"/>
</dbReference>
<comment type="similarity">
    <text evidence="1 2">Belongs to the MEMO1 family.</text>
</comment>
<comment type="caution">
    <text evidence="3">The sequence shown here is derived from an EMBL/GenBank/DDBJ whole genome shotgun (WGS) entry which is preliminary data.</text>
</comment>
<proteinExistence type="inferred from homology"/>
<dbReference type="NCBIfam" id="TIGR04336">
    <property type="entry name" value="AmmeMemoSam_B"/>
    <property type="match status" value="1"/>
</dbReference>
<gene>
    <name evidence="3" type="ORF">HNQ59_001343</name>
</gene>
<dbReference type="Proteomes" id="UP000575898">
    <property type="component" value="Unassembled WGS sequence"/>
</dbReference>
<organism evidence="3 4">
    <name type="scientific">Chitinivorax tropicus</name>
    <dbReference type="NCBI Taxonomy" id="714531"/>
    <lineage>
        <taxon>Bacteria</taxon>
        <taxon>Pseudomonadati</taxon>
        <taxon>Pseudomonadota</taxon>
        <taxon>Betaproteobacteria</taxon>
        <taxon>Chitinivorax</taxon>
    </lineage>
</organism>
<protein>
    <recommendedName>
        <fullName evidence="2">MEMO1 family protein HNQ59_001343</fullName>
    </recommendedName>
</protein>
<dbReference type="RefSeq" id="WP_184036749.1">
    <property type="nucleotide sequence ID" value="NZ_JACHHY010000006.1"/>
</dbReference>
<accession>A0A840MHC8</accession>
<name>A0A840MHC8_9PROT</name>
<dbReference type="PANTHER" id="PTHR11060:SF0">
    <property type="entry name" value="PROTEIN MEMO1"/>
    <property type="match status" value="1"/>
</dbReference>
<evidence type="ECO:0000256" key="2">
    <source>
        <dbReference type="HAMAP-Rule" id="MF_00055"/>
    </source>
</evidence>